<gene>
    <name evidence="1" type="primary">GTF2IRD2</name>
    <name evidence="1" type="ORF">AMEX_G5755</name>
</gene>
<name>A0A8T2M8N5_ASTMX</name>
<dbReference type="InterPro" id="IPR012337">
    <property type="entry name" value="RNaseH-like_sf"/>
</dbReference>
<reference evidence="1 2" key="1">
    <citation type="submission" date="2021-07" db="EMBL/GenBank/DDBJ databases">
        <authorList>
            <person name="Imarazene B."/>
            <person name="Zahm M."/>
            <person name="Klopp C."/>
            <person name="Cabau C."/>
            <person name="Beille S."/>
            <person name="Jouanno E."/>
            <person name="Castinel A."/>
            <person name="Lluch J."/>
            <person name="Gil L."/>
            <person name="Kuchtly C."/>
            <person name="Lopez Roques C."/>
            <person name="Donnadieu C."/>
            <person name="Parrinello H."/>
            <person name="Journot L."/>
            <person name="Du K."/>
            <person name="Schartl M."/>
            <person name="Retaux S."/>
            <person name="Guiguen Y."/>
        </authorList>
    </citation>
    <scope>NUCLEOTIDE SEQUENCE [LARGE SCALE GENOMIC DNA]</scope>
    <source>
        <strain evidence="1">Pach_M1</strain>
        <tissue evidence="1">Testis</tissue>
    </source>
</reference>
<protein>
    <submittedName>
        <fullName evidence="1">General transcription factor II-I repeat domain-containing protein 2-like</fullName>
    </submittedName>
</protein>
<dbReference type="Proteomes" id="UP000752171">
    <property type="component" value="Unassembled WGS sequence"/>
</dbReference>
<dbReference type="SUPFAM" id="SSF53098">
    <property type="entry name" value="Ribonuclease H-like"/>
    <property type="match status" value="1"/>
</dbReference>
<dbReference type="AlphaFoldDB" id="A0A8T2M8N5"/>
<sequence>MCPEKADLFSAVSLSAPTVTRRVEEMGDNLHLQLQTQTKRLCSFSLSLDESNDVRDTAQLLIFIRGTNDKFEVTEELAGLQSIKGTTTGEDIYRKVHQTVADLDLDWAKLVSVTTDGAPSMVGSMKGVIARINREMSERGHPRLIAIHCLIHQQALCCKAVKWDSVMEIVVSCVNFIRAHALNHRQFQDFLSELNADYEDVLYHTEVRWLSRGRVLKRFNDLLPEINTFMLSKNKAVPELTDEEWKWHLAFLTDVTDLLNSLNKNFCHFPTTQKRAAEVPSLGFPAEKCAEALEILQCKFQVRFQELHAHAKDIRLFQNPFAADIDCIDPIYQLELAELQNFDNLKDAFKSSTLVDFYASLPGETYPNLHTLKMTTIFGSTYICEQTFSRMKQLKCPTRSRLSDEHLHHLLRLTVTNMEPDIDSLVSQKQAHSSH</sequence>
<dbReference type="EMBL" id="JAICCE010000004">
    <property type="protein sequence ID" value="KAG9277976.1"/>
    <property type="molecule type" value="Genomic_DNA"/>
</dbReference>
<dbReference type="PANTHER" id="PTHR45913:SF21">
    <property type="entry name" value="DUF4371 DOMAIN-CONTAINING PROTEIN"/>
    <property type="match status" value="1"/>
</dbReference>
<proteinExistence type="predicted"/>
<accession>A0A8T2M8N5</accession>
<evidence type="ECO:0000313" key="1">
    <source>
        <dbReference type="EMBL" id="KAG9277976.1"/>
    </source>
</evidence>
<dbReference type="PANTHER" id="PTHR45913">
    <property type="entry name" value="EPM2A-INTERACTING PROTEIN 1"/>
    <property type="match status" value="1"/>
</dbReference>
<organism evidence="1 2">
    <name type="scientific">Astyanax mexicanus</name>
    <name type="common">Blind cave fish</name>
    <name type="synonym">Astyanax fasciatus mexicanus</name>
    <dbReference type="NCBI Taxonomy" id="7994"/>
    <lineage>
        <taxon>Eukaryota</taxon>
        <taxon>Metazoa</taxon>
        <taxon>Chordata</taxon>
        <taxon>Craniata</taxon>
        <taxon>Vertebrata</taxon>
        <taxon>Euteleostomi</taxon>
        <taxon>Actinopterygii</taxon>
        <taxon>Neopterygii</taxon>
        <taxon>Teleostei</taxon>
        <taxon>Ostariophysi</taxon>
        <taxon>Characiformes</taxon>
        <taxon>Characoidei</taxon>
        <taxon>Acestrorhamphidae</taxon>
        <taxon>Acestrorhamphinae</taxon>
        <taxon>Astyanax</taxon>
    </lineage>
</organism>
<evidence type="ECO:0000313" key="2">
    <source>
        <dbReference type="Proteomes" id="UP000752171"/>
    </source>
</evidence>
<comment type="caution">
    <text evidence="1">The sequence shown here is derived from an EMBL/GenBank/DDBJ whole genome shotgun (WGS) entry which is preliminary data.</text>
</comment>